<dbReference type="GO" id="GO:0098793">
    <property type="term" value="C:presynapse"/>
    <property type="evidence" value="ECO:0007669"/>
    <property type="project" value="TreeGrafter"/>
</dbReference>
<dbReference type="Gene3D" id="2.30.30.40">
    <property type="entry name" value="SH3 Domains"/>
    <property type="match status" value="1"/>
</dbReference>
<dbReference type="SUPFAM" id="SSF50044">
    <property type="entry name" value="SH3-domain"/>
    <property type="match status" value="1"/>
</dbReference>
<dbReference type="InterPro" id="IPR036028">
    <property type="entry name" value="SH3-like_dom_sf"/>
</dbReference>
<dbReference type="PANTHER" id="PTHR14167:SF45">
    <property type="entry name" value="ENDOPHILIN-A3"/>
    <property type="match status" value="1"/>
</dbReference>
<evidence type="ECO:0000256" key="2">
    <source>
        <dbReference type="ARBA" id="ARBA00022443"/>
    </source>
</evidence>
<dbReference type="GO" id="GO:0005769">
    <property type="term" value="C:early endosome"/>
    <property type="evidence" value="ECO:0007669"/>
    <property type="project" value="UniProtKB-SubCell"/>
</dbReference>
<name>A0AAW0ILB9_MYOGA</name>
<dbReference type="FunFam" id="2.30.30.40:FF:000053">
    <property type="entry name" value="endophilin-A1 isoform X2"/>
    <property type="match status" value="1"/>
</dbReference>
<dbReference type="InterPro" id="IPR035824">
    <property type="entry name" value="Endophilin_A_SH3"/>
</dbReference>
<keyword evidence="6" id="KW-1185">Reference proteome</keyword>
<dbReference type="InterPro" id="IPR050384">
    <property type="entry name" value="Endophilin_SH3RF"/>
</dbReference>
<dbReference type="GO" id="GO:0098978">
    <property type="term" value="C:glutamatergic synapse"/>
    <property type="evidence" value="ECO:0007669"/>
    <property type="project" value="TreeGrafter"/>
</dbReference>
<feature type="domain" description="SH3" evidence="4">
    <location>
        <begin position="94"/>
        <end position="153"/>
    </location>
</feature>
<evidence type="ECO:0000313" key="6">
    <source>
        <dbReference type="Proteomes" id="UP001488838"/>
    </source>
</evidence>
<dbReference type="PRINTS" id="PR00499">
    <property type="entry name" value="P67PHOX"/>
</dbReference>
<organism evidence="5 6">
    <name type="scientific">Myodes glareolus</name>
    <name type="common">Bank vole</name>
    <name type="synonym">Clethrionomys glareolus</name>
    <dbReference type="NCBI Taxonomy" id="447135"/>
    <lineage>
        <taxon>Eukaryota</taxon>
        <taxon>Metazoa</taxon>
        <taxon>Chordata</taxon>
        <taxon>Craniata</taxon>
        <taxon>Vertebrata</taxon>
        <taxon>Euteleostomi</taxon>
        <taxon>Mammalia</taxon>
        <taxon>Eutheria</taxon>
        <taxon>Euarchontoglires</taxon>
        <taxon>Glires</taxon>
        <taxon>Rodentia</taxon>
        <taxon>Myomorpha</taxon>
        <taxon>Muroidea</taxon>
        <taxon>Cricetidae</taxon>
        <taxon>Arvicolinae</taxon>
        <taxon>Myodes</taxon>
    </lineage>
</organism>
<dbReference type="GO" id="GO:0016191">
    <property type="term" value="P:synaptic vesicle uncoating"/>
    <property type="evidence" value="ECO:0007669"/>
    <property type="project" value="TreeGrafter"/>
</dbReference>
<dbReference type="PANTHER" id="PTHR14167">
    <property type="entry name" value="SH3 DOMAIN-CONTAINING"/>
    <property type="match status" value="1"/>
</dbReference>
<dbReference type="SMART" id="SM00326">
    <property type="entry name" value="SH3"/>
    <property type="match status" value="1"/>
</dbReference>
<comment type="caution">
    <text evidence="5">The sequence shown here is derived from an EMBL/GenBank/DDBJ whole genome shotgun (WGS) entry which is preliminary data.</text>
</comment>
<accession>A0AAW0ILB9</accession>
<gene>
    <name evidence="5" type="ORF">U0070_021165</name>
</gene>
<evidence type="ECO:0000259" key="4">
    <source>
        <dbReference type="PROSITE" id="PS50002"/>
    </source>
</evidence>
<evidence type="ECO:0000256" key="3">
    <source>
        <dbReference type="PROSITE-ProRule" id="PRU00192"/>
    </source>
</evidence>
<evidence type="ECO:0000256" key="1">
    <source>
        <dbReference type="ARBA" id="ARBA00004412"/>
    </source>
</evidence>
<dbReference type="AlphaFoldDB" id="A0AAW0ILB9"/>
<sequence length="188" mass="20628">MRVSPGRSHPCAMNIRKVQDISVGIDTDSKRLDWGLVISFWVKLSGGGVDSDLLPQRTGKTGTGDRGLPEAAGELRKLEGPRTVPESNGTHIPEDQPCCRGLYDFEPENQGELGFKEGDVITLTNQIDENWYEGMLRGESGFFPINYVEVIVPLPRMDFSTDPSCAPRLTRSHTGSLDDGVALYPPPI</sequence>
<dbReference type="PRINTS" id="PR00452">
    <property type="entry name" value="SH3DOMAIN"/>
</dbReference>
<dbReference type="PROSITE" id="PS50002">
    <property type="entry name" value="SH3"/>
    <property type="match status" value="1"/>
</dbReference>
<dbReference type="CDD" id="cd11803">
    <property type="entry name" value="SH3_Endophilin_A"/>
    <property type="match status" value="1"/>
</dbReference>
<dbReference type="Pfam" id="PF00018">
    <property type="entry name" value="SH3_1"/>
    <property type="match status" value="1"/>
</dbReference>
<dbReference type="EMBL" id="JBBHLL010000115">
    <property type="protein sequence ID" value="KAK7815202.1"/>
    <property type="molecule type" value="Genomic_DNA"/>
</dbReference>
<comment type="subcellular location">
    <subcellularLocation>
        <location evidence="1">Early endosome</location>
    </subcellularLocation>
</comment>
<reference evidence="5 6" key="1">
    <citation type="journal article" date="2023" name="bioRxiv">
        <title>Conserved and derived expression patterns and positive selection on dental genes reveal complex evolutionary context of ever-growing rodent molars.</title>
        <authorList>
            <person name="Calamari Z.T."/>
            <person name="Song A."/>
            <person name="Cohen E."/>
            <person name="Akter M."/>
            <person name="Roy R.D."/>
            <person name="Hallikas O."/>
            <person name="Christensen M.M."/>
            <person name="Li P."/>
            <person name="Marangoni P."/>
            <person name="Jernvall J."/>
            <person name="Klein O.D."/>
        </authorList>
    </citation>
    <scope>NUCLEOTIDE SEQUENCE [LARGE SCALE GENOMIC DNA]</scope>
    <source>
        <strain evidence="5">V071</strain>
    </source>
</reference>
<dbReference type="InterPro" id="IPR001452">
    <property type="entry name" value="SH3_domain"/>
</dbReference>
<keyword evidence="2 3" id="KW-0728">SH3 domain</keyword>
<proteinExistence type="predicted"/>
<dbReference type="Proteomes" id="UP001488838">
    <property type="component" value="Unassembled WGS sequence"/>
</dbReference>
<protein>
    <recommendedName>
        <fullName evidence="4">SH3 domain-containing protein</fullName>
    </recommendedName>
</protein>
<evidence type="ECO:0000313" key="5">
    <source>
        <dbReference type="EMBL" id="KAK7815202.1"/>
    </source>
</evidence>